<evidence type="ECO:0000259" key="1">
    <source>
        <dbReference type="SMART" id="SM01008"/>
    </source>
</evidence>
<protein>
    <submittedName>
        <fullName evidence="2">Xanthine dehydrogenase family protein molybdopterin-binding subunit</fullName>
    </submittedName>
</protein>
<name>A0ABS6HGC9_9PROT</name>
<reference evidence="2 3" key="1">
    <citation type="submission" date="2021-01" db="EMBL/GenBank/DDBJ databases">
        <title>Roseomonas sp. nov, a bacterium isolated from an oil production mixture in Yumen Oilfield.</title>
        <authorList>
            <person name="Wu D."/>
        </authorList>
    </citation>
    <scope>NUCLEOTIDE SEQUENCE [LARGE SCALE GENOMIC DNA]</scope>
    <source>
        <strain evidence="2 3">ROY-5-3</strain>
    </source>
</reference>
<keyword evidence="3" id="KW-1185">Reference proteome</keyword>
<dbReference type="SMART" id="SM01008">
    <property type="entry name" value="Ald_Xan_dh_C"/>
    <property type="match status" value="1"/>
</dbReference>
<dbReference type="EMBL" id="JAERQM010000007">
    <property type="protein sequence ID" value="MBU8546340.1"/>
    <property type="molecule type" value="Genomic_DNA"/>
</dbReference>
<dbReference type="InterPro" id="IPR006311">
    <property type="entry name" value="TAT_signal"/>
</dbReference>
<dbReference type="PANTHER" id="PTHR47495:SF2">
    <property type="entry name" value="ALDEHYDE DEHYDROGENASE"/>
    <property type="match status" value="1"/>
</dbReference>
<dbReference type="Pfam" id="PF20256">
    <property type="entry name" value="MoCoBD_2"/>
    <property type="match status" value="2"/>
</dbReference>
<dbReference type="InterPro" id="IPR012368">
    <property type="entry name" value="OxRdtase_Mopterin-bd_su_IorB"/>
</dbReference>
<gene>
    <name evidence="2" type="ORF">JJQ90_21645</name>
</gene>
<dbReference type="PROSITE" id="PS51318">
    <property type="entry name" value="TAT"/>
    <property type="match status" value="1"/>
</dbReference>
<organism evidence="2 3">
    <name type="scientific">Falsiroseomonas oleicola</name>
    <dbReference type="NCBI Taxonomy" id="2801474"/>
    <lineage>
        <taxon>Bacteria</taxon>
        <taxon>Pseudomonadati</taxon>
        <taxon>Pseudomonadota</taxon>
        <taxon>Alphaproteobacteria</taxon>
        <taxon>Acetobacterales</taxon>
        <taxon>Roseomonadaceae</taxon>
        <taxon>Falsiroseomonas</taxon>
    </lineage>
</organism>
<dbReference type="InterPro" id="IPR052516">
    <property type="entry name" value="N-heterocyclic_Hydroxylase"/>
</dbReference>
<proteinExistence type="predicted"/>
<evidence type="ECO:0000313" key="2">
    <source>
        <dbReference type="EMBL" id="MBU8546340.1"/>
    </source>
</evidence>
<dbReference type="PIRSF" id="PIRSF036389">
    <property type="entry name" value="IOR_B"/>
    <property type="match status" value="1"/>
</dbReference>
<comment type="caution">
    <text evidence="2">The sequence shown here is derived from an EMBL/GenBank/DDBJ whole genome shotgun (WGS) entry which is preliminary data.</text>
</comment>
<accession>A0ABS6HGC9</accession>
<dbReference type="Pfam" id="PF02738">
    <property type="entry name" value="MoCoBD_1"/>
    <property type="match status" value="1"/>
</dbReference>
<dbReference type="Proteomes" id="UP000689967">
    <property type="component" value="Unassembled WGS sequence"/>
</dbReference>
<dbReference type="InterPro" id="IPR000674">
    <property type="entry name" value="Ald_Oxase/Xan_DH_a/b"/>
</dbReference>
<sequence length="747" mass="79081">MTRPDDALAAALQGDAPLNLSRRATLAAALGGGLLLALGIPQRPARAQAMGGLAHARKVPSYLTIRPDGRILLQNPFAEGGQGIHTAVAQIVAEELDADLAAFEVQTAPAGADYQVLFNGTRRVTGGSFSIRNTFAHFRVLGATARAMLLAAGAQRLGVPLGELTTEPGFVVHAASSRRIPYGELAEAAAALPVPGDAEPRTGAFRLIGTPQKRLDTRAKSTGQAQYGIDIRVDGMLQGAVIHAPRAGAEPGEVLNEAALKAMPGVHSVHRLPGAVAVLADSFWRARKAAAAAEIAWTALSGQPVVAEDFSSPGMLEALRTQADAPGNPARDMQGDAATALRGAAKVVTADYDAPYLAHAQLEPPSATVRFNADGTLDVWTPNQSPEAFRSIAARESELAEEKIRIHTPLLGGFFGRHFTYGSIHPMNQAIRLARAVERPVKVIWTREEEFARDAYRPLSMARLRAGLDAAGRIVAFHATVPGEGPVAKHFGTARLGTPPLDTSAVEGVAFKPYAIPNRRVDWVHVPHPVNIGFWRSVGHSMNDFFYESFLDEVAEAAGADPLAFRRAHLAESPRHLALLDAVMELSGGWRRGPYQAADGTRRARGLAMASPFGSEVATVAEVSLREGEVLVHDIFVAIDPGSIVNPAIIKAQVESAACIGLSSAAFEEVVFEGGQPQQRNFDSYRILSRAEMPKVHVRIVESGAPMGGVGEPGTPGVPPAVANAVAALTGRRLRSLPFGKHRLGEA</sequence>
<dbReference type="PANTHER" id="PTHR47495">
    <property type="entry name" value="ALDEHYDE DEHYDROGENASE"/>
    <property type="match status" value="1"/>
</dbReference>
<dbReference type="InterPro" id="IPR046867">
    <property type="entry name" value="AldOxase/xan_DH_MoCoBD2"/>
</dbReference>
<dbReference type="RefSeq" id="WP_216878354.1">
    <property type="nucleotide sequence ID" value="NZ_JAERQM010000007.1"/>
</dbReference>
<dbReference type="InterPro" id="IPR008274">
    <property type="entry name" value="AldOxase/xan_DH_MoCoBD1"/>
</dbReference>
<feature type="domain" description="Aldehyde oxidase/xanthine dehydrogenase a/b hammerhead" evidence="1">
    <location>
        <begin position="222"/>
        <end position="301"/>
    </location>
</feature>
<evidence type="ECO:0000313" key="3">
    <source>
        <dbReference type="Proteomes" id="UP000689967"/>
    </source>
</evidence>